<keyword evidence="4" id="KW-1185">Reference proteome</keyword>
<dbReference type="EMBL" id="CP007782">
    <property type="protein sequence ID" value="AIO30589.1"/>
    <property type="molecule type" value="Genomic_DNA"/>
</dbReference>
<accession>A0AAN0VKA1</accession>
<evidence type="ECO:0000259" key="2">
    <source>
        <dbReference type="Pfam" id="PF13439"/>
    </source>
</evidence>
<feature type="domain" description="Glycosyl transferase family 1" evidence="1">
    <location>
        <begin position="183"/>
        <end position="335"/>
    </location>
</feature>
<evidence type="ECO:0000313" key="3">
    <source>
        <dbReference type="EMBL" id="AIO30589.1"/>
    </source>
</evidence>
<sequence length="373" mass="41128">MTWDLAKAIVRQGMDVIVGTSEIPGVPTRFEQDGVHVHTISGAAGGRYSRRFWDGTKELFLEAGRNKTIGVLSVSAAGREVAMMGEQRDQPIVLQAHGSSLGEIRTKWKSASAKSIAGSVRNLVWLFKDRAARAQYDATVCVSETVRTELLHPLSRLGGDDRHMIVIENGIDQTMFYPDRYAREAIRKKLGWIDDPIIVCACRMHVEKGVAQLISSFSALLEMIPSVRMILVGDGPDKGRLEKLVEELNIAGRIHFAGGLSRQEVARYLNAGDVFAFLSMRSEGAPLNLLEAMSVGLPCVLSDHLMSRVPVRRAVWGIDALNAQAAARALLLALEYAKEGGRSALDAKRSIDHCAGQYIELFRELRSTNRYRT</sequence>
<evidence type="ECO:0000259" key="1">
    <source>
        <dbReference type="Pfam" id="PF00534"/>
    </source>
</evidence>
<feature type="domain" description="Glycosyltransferase subfamily 4-like N-terminal" evidence="2">
    <location>
        <begin position="2"/>
        <end position="172"/>
    </location>
</feature>
<keyword evidence="3" id="KW-0808">Transferase</keyword>
<dbReference type="GO" id="GO:0016758">
    <property type="term" value="F:hexosyltransferase activity"/>
    <property type="evidence" value="ECO:0007669"/>
    <property type="project" value="TreeGrafter"/>
</dbReference>
<dbReference type="Proteomes" id="UP000029413">
    <property type="component" value="Chromosome 3"/>
</dbReference>
<dbReference type="InterPro" id="IPR028098">
    <property type="entry name" value="Glyco_trans_4-like_N"/>
</dbReference>
<dbReference type="AlphaFoldDB" id="A0AAN0VKA1"/>
<dbReference type="InterPro" id="IPR001296">
    <property type="entry name" value="Glyco_trans_1"/>
</dbReference>
<dbReference type="Pfam" id="PF13439">
    <property type="entry name" value="Glyco_transf_4"/>
    <property type="match status" value="1"/>
</dbReference>
<name>A0AAN0VKA1_9BURK</name>
<dbReference type="InterPro" id="IPR050194">
    <property type="entry name" value="Glycosyltransferase_grp1"/>
</dbReference>
<dbReference type="KEGG" id="bcen:DM39_6244"/>
<gene>
    <name evidence="3" type="ORF">DM39_6244</name>
</gene>
<proteinExistence type="predicted"/>
<reference evidence="3 4" key="1">
    <citation type="submission" date="2014-05" db="EMBL/GenBank/DDBJ databases">
        <authorList>
            <person name="Bishop-Lilly K.A."/>
            <person name="Broomall S.M."/>
            <person name="Chain P.S."/>
            <person name="Chertkov O."/>
            <person name="Coyne S.R."/>
            <person name="Daligault H.E."/>
            <person name="Davenport K.W."/>
            <person name="Erkkila T."/>
            <person name="Frey K.G."/>
            <person name="Gibbons H.S."/>
            <person name="Gu W."/>
            <person name="Jaissle J."/>
            <person name="Johnson S.L."/>
            <person name="Koroleva G.I."/>
            <person name="Ladner J.T."/>
            <person name="Lo C.-C."/>
            <person name="Minogue T.D."/>
            <person name="Munk C."/>
            <person name="Palacios G.F."/>
            <person name="Redden C.L."/>
            <person name="Rosenzweig C.N."/>
            <person name="Scholz M.B."/>
            <person name="Teshima H."/>
            <person name="Xu Y."/>
        </authorList>
    </citation>
    <scope>NUCLEOTIDE SEQUENCE [LARGE SCALE GENOMIC DNA]</scope>
    <source>
        <strain evidence="3 4">DDS 22E-1</strain>
    </source>
</reference>
<dbReference type="PANTHER" id="PTHR45947:SF3">
    <property type="entry name" value="SULFOQUINOVOSYL TRANSFERASE SQD2"/>
    <property type="match status" value="1"/>
</dbReference>
<dbReference type="Gene3D" id="3.40.50.2000">
    <property type="entry name" value="Glycogen Phosphorylase B"/>
    <property type="match status" value="2"/>
</dbReference>
<organism evidence="3 4">
    <name type="scientific">Burkholderia cenocepacia</name>
    <dbReference type="NCBI Taxonomy" id="95486"/>
    <lineage>
        <taxon>Bacteria</taxon>
        <taxon>Pseudomonadati</taxon>
        <taxon>Pseudomonadota</taxon>
        <taxon>Betaproteobacteria</taxon>
        <taxon>Burkholderiales</taxon>
        <taxon>Burkholderiaceae</taxon>
        <taxon>Burkholderia</taxon>
        <taxon>Burkholderia cepacia complex</taxon>
    </lineage>
</organism>
<evidence type="ECO:0000313" key="4">
    <source>
        <dbReference type="Proteomes" id="UP000029413"/>
    </source>
</evidence>
<dbReference type="SUPFAM" id="SSF53756">
    <property type="entry name" value="UDP-Glycosyltransferase/glycogen phosphorylase"/>
    <property type="match status" value="1"/>
</dbReference>
<protein>
    <submittedName>
        <fullName evidence="3">Glycosyl transferases group 1 family protein</fullName>
    </submittedName>
</protein>
<dbReference type="PANTHER" id="PTHR45947">
    <property type="entry name" value="SULFOQUINOVOSYL TRANSFERASE SQD2"/>
    <property type="match status" value="1"/>
</dbReference>
<dbReference type="CDD" id="cd03801">
    <property type="entry name" value="GT4_PimA-like"/>
    <property type="match status" value="1"/>
</dbReference>
<dbReference type="Pfam" id="PF00534">
    <property type="entry name" value="Glycos_transf_1"/>
    <property type="match status" value="1"/>
</dbReference>